<proteinExistence type="predicted"/>
<dbReference type="Pfam" id="PF13095">
    <property type="entry name" value="FTA2"/>
    <property type="match status" value="1"/>
</dbReference>
<feature type="region of interest" description="Disordered" evidence="1">
    <location>
        <begin position="1"/>
        <end position="22"/>
    </location>
</feature>
<evidence type="ECO:0000313" key="2">
    <source>
        <dbReference type="EMBL" id="KAL1864598.1"/>
    </source>
</evidence>
<reference evidence="2 3" key="1">
    <citation type="journal article" date="2024" name="IMA Fungus">
        <title>IMA Genome - F19 : A genome assembly and annotation guide to empower mycologists, including annotated draft genome sequences of Ceratocystis pirilliformis, Diaporthe australafricana, Fusarium ophioides, Paecilomyces lecythidis, and Sporothrix stenoceras.</title>
        <authorList>
            <person name="Aylward J."/>
            <person name="Wilson A.M."/>
            <person name="Visagie C.M."/>
            <person name="Spraker J."/>
            <person name="Barnes I."/>
            <person name="Buitendag C."/>
            <person name="Ceriani C."/>
            <person name="Del Mar Angel L."/>
            <person name="du Plessis D."/>
            <person name="Fuchs T."/>
            <person name="Gasser K."/>
            <person name="Kramer D."/>
            <person name="Li W."/>
            <person name="Munsamy K."/>
            <person name="Piso A."/>
            <person name="Price J.L."/>
            <person name="Sonnekus B."/>
            <person name="Thomas C."/>
            <person name="van der Nest A."/>
            <person name="van Dijk A."/>
            <person name="van Heerden A."/>
            <person name="van Vuuren N."/>
            <person name="Yilmaz N."/>
            <person name="Duong T.A."/>
            <person name="van der Merwe N.A."/>
            <person name="Wingfield M.J."/>
            <person name="Wingfield B.D."/>
        </authorList>
    </citation>
    <scope>NUCLEOTIDE SEQUENCE [LARGE SCALE GENOMIC DNA]</scope>
    <source>
        <strain evidence="2 3">CMW 18300</strain>
    </source>
</reference>
<sequence>MDSSPPSSVPTIPACPSPLPTLSHGPRLEPFRGTATADIEFCQLLSNEDDFDSQVWEVRIDGDTYALKIFYFRHWEWLEELDGGWITPPEYDPLSREPLTPDEYVDYLDPFNCECRAYARIKQEHREDVAVRAHGYLLLTLEQERHISKGELETDDQGSLKGGGPWGRWEWQRHQRLRAIVKNFVPVDTGYFDESHLSGMWSDLELLHSLGILVRDIHPGNYMDGKLIDLSRAWTMYHPCIDRTLPDSLKKLRKDECKRFTDMIRTWSVIHGVAIEVPQGSDAWESDNKEDFGIDPTKYDWRKWEELATEDQGKEQELC</sequence>
<comment type="caution">
    <text evidence="2">The sequence shown here is derived from an EMBL/GenBank/DDBJ whole genome shotgun (WGS) entry which is preliminary data.</text>
</comment>
<protein>
    <recommendedName>
        <fullName evidence="4">Aminoglycoside phosphotransferase domain-containing protein</fullName>
    </recommendedName>
</protein>
<organism evidence="2 3">
    <name type="scientific">Diaporthe australafricana</name>
    <dbReference type="NCBI Taxonomy" id="127596"/>
    <lineage>
        <taxon>Eukaryota</taxon>
        <taxon>Fungi</taxon>
        <taxon>Dikarya</taxon>
        <taxon>Ascomycota</taxon>
        <taxon>Pezizomycotina</taxon>
        <taxon>Sordariomycetes</taxon>
        <taxon>Sordariomycetidae</taxon>
        <taxon>Diaporthales</taxon>
        <taxon>Diaporthaceae</taxon>
        <taxon>Diaporthe</taxon>
    </lineage>
</organism>
<gene>
    <name evidence="2" type="ORF">Daus18300_007615</name>
</gene>
<dbReference type="InterPro" id="IPR025213">
    <property type="entry name" value="Sim4_Fta2"/>
</dbReference>
<accession>A0ABR3WLY5</accession>
<name>A0ABR3WLY5_9PEZI</name>
<dbReference type="Proteomes" id="UP001583177">
    <property type="component" value="Unassembled WGS sequence"/>
</dbReference>
<feature type="compositionally biased region" description="Polar residues" evidence="1">
    <location>
        <begin position="1"/>
        <end position="10"/>
    </location>
</feature>
<evidence type="ECO:0000313" key="3">
    <source>
        <dbReference type="Proteomes" id="UP001583177"/>
    </source>
</evidence>
<evidence type="ECO:0000256" key="1">
    <source>
        <dbReference type="SAM" id="MobiDB-lite"/>
    </source>
</evidence>
<evidence type="ECO:0008006" key="4">
    <source>
        <dbReference type="Google" id="ProtNLM"/>
    </source>
</evidence>
<dbReference type="EMBL" id="JAWRVE010000067">
    <property type="protein sequence ID" value="KAL1864598.1"/>
    <property type="molecule type" value="Genomic_DNA"/>
</dbReference>
<keyword evidence="3" id="KW-1185">Reference proteome</keyword>